<comment type="function">
    <text evidence="5">The physiological role of BioH is to remove the methyl group introduced by BioC when the pimeloyl moiety is complete. It allows to synthesize pimeloyl-ACP via the fatty acid synthetic pathway through the hydrolysis of the ester bonds of pimeloyl-ACP esters.</text>
</comment>
<dbReference type="SUPFAM" id="SSF53474">
    <property type="entry name" value="alpha/beta-Hydrolases"/>
    <property type="match status" value="1"/>
</dbReference>
<dbReference type="Proteomes" id="UP001548189">
    <property type="component" value="Unassembled WGS sequence"/>
</dbReference>
<dbReference type="InterPro" id="IPR050228">
    <property type="entry name" value="Carboxylesterase_BioH"/>
</dbReference>
<feature type="binding site" evidence="5">
    <location>
        <position position="22"/>
    </location>
    <ligand>
        <name>substrate</name>
    </ligand>
</feature>
<protein>
    <recommendedName>
        <fullName evidence="5">Pimeloyl-[acyl-carrier protein] methyl ester esterase</fullName>
        <ecNumber evidence="5">3.1.1.85</ecNumber>
    </recommendedName>
    <alternativeName>
        <fullName evidence="5">Biotin synthesis protein BioH</fullName>
    </alternativeName>
    <alternativeName>
        <fullName evidence="5">Carboxylesterase BioH</fullName>
    </alternativeName>
</protein>
<comment type="catalytic activity">
    <reaction evidence="5">
        <text>6-carboxyhexanoyl-[ACP] methyl ester + H2O = 6-carboxyhexanoyl-[ACP] + methanol + H(+)</text>
        <dbReference type="Rhea" id="RHEA:42700"/>
        <dbReference type="Rhea" id="RHEA-COMP:9955"/>
        <dbReference type="Rhea" id="RHEA-COMP:10186"/>
        <dbReference type="ChEBI" id="CHEBI:15377"/>
        <dbReference type="ChEBI" id="CHEBI:15378"/>
        <dbReference type="ChEBI" id="CHEBI:17790"/>
        <dbReference type="ChEBI" id="CHEBI:78846"/>
        <dbReference type="ChEBI" id="CHEBI:82735"/>
        <dbReference type="EC" id="3.1.1.85"/>
    </reaction>
</comment>
<sequence length="287" mass="31230">MKLKPYVEVTGNGPALVLIHGWGLHGGIWETVVASFANNFTVYNLDLPGFGRSPVHNADYTLDYLVAAVASVVPDDAYVLGWSLGGLVATSLALTQPQKVKKLITVASNPAFVADENWQYAMQAQILQSFIDYLQDDYQGTLIRFLGIQTMGSATQKEDIKRLKETVFLHGQPSAKALKGGLKILQSINLVKQLPQLSQPLLRLYGRLDSLVPVKVAAQIDELLPASQSIIYRKSAHAPFLSANDEFIEDVTSFLLGSQVGDQHAVDNLGDNLVNLAANRATGDFHS</sequence>
<name>A0ABV2BY99_9GAMM</name>
<dbReference type="GO" id="GO:0090499">
    <property type="term" value="F:pimelyl-[acyl-carrier protein] methyl ester esterase activity"/>
    <property type="evidence" value="ECO:0007669"/>
    <property type="project" value="UniProtKB-EC"/>
</dbReference>
<evidence type="ECO:0000259" key="6">
    <source>
        <dbReference type="Pfam" id="PF00561"/>
    </source>
</evidence>
<reference evidence="7 8" key="1">
    <citation type="submission" date="2024-06" db="EMBL/GenBank/DDBJ databases">
        <authorList>
            <person name="Li F."/>
        </authorList>
    </citation>
    <scope>NUCLEOTIDE SEQUENCE [LARGE SCALE GENOMIC DNA]</scope>
    <source>
        <strain evidence="7 8">GXAS 311</strain>
    </source>
</reference>
<feature type="domain" description="AB hydrolase-1" evidence="6">
    <location>
        <begin position="14"/>
        <end position="241"/>
    </location>
</feature>
<evidence type="ECO:0000256" key="5">
    <source>
        <dbReference type="HAMAP-Rule" id="MF_01260"/>
    </source>
</evidence>
<dbReference type="PANTHER" id="PTHR43194:SF5">
    <property type="entry name" value="PIMELOYL-[ACYL-CARRIER PROTEIN] METHYL ESTER ESTERASE"/>
    <property type="match status" value="1"/>
</dbReference>
<dbReference type="InterPro" id="IPR000073">
    <property type="entry name" value="AB_hydrolase_1"/>
</dbReference>
<evidence type="ECO:0000256" key="4">
    <source>
        <dbReference type="ARBA" id="ARBA00022801"/>
    </source>
</evidence>
<keyword evidence="3 5" id="KW-0093">Biotin biosynthesis</keyword>
<feature type="binding site" evidence="5">
    <location>
        <begin position="83"/>
        <end position="84"/>
    </location>
    <ligand>
        <name>substrate</name>
    </ligand>
</feature>
<feature type="active site" evidence="5">
    <location>
        <position position="237"/>
    </location>
</feature>
<evidence type="ECO:0000313" key="7">
    <source>
        <dbReference type="EMBL" id="MET1256911.1"/>
    </source>
</evidence>
<dbReference type="InterPro" id="IPR010076">
    <property type="entry name" value="BioH"/>
</dbReference>
<keyword evidence="4 5" id="KW-0378">Hydrolase</keyword>
<accession>A0ABV2BY99</accession>
<dbReference type="Gene3D" id="3.40.50.1820">
    <property type="entry name" value="alpha/beta hydrolase"/>
    <property type="match status" value="1"/>
</dbReference>
<dbReference type="EMBL" id="JBEVCJ010000030">
    <property type="protein sequence ID" value="MET1256911.1"/>
    <property type="molecule type" value="Genomic_DNA"/>
</dbReference>
<evidence type="ECO:0000256" key="1">
    <source>
        <dbReference type="ARBA" id="ARBA00022487"/>
    </source>
</evidence>
<evidence type="ECO:0000256" key="3">
    <source>
        <dbReference type="ARBA" id="ARBA00022756"/>
    </source>
</evidence>
<comment type="caution">
    <text evidence="7">The sequence shown here is derived from an EMBL/GenBank/DDBJ whole genome shotgun (WGS) entry which is preliminary data.</text>
</comment>
<comment type="subcellular location">
    <subcellularLocation>
        <location evidence="5">Cytoplasm</location>
    </subcellularLocation>
</comment>
<comment type="subunit">
    <text evidence="5">Monomer.</text>
</comment>
<dbReference type="HAMAP" id="MF_01260">
    <property type="entry name" value="Carboxylester"/>
    <property type="match status" value="1"/>
</dbReference>
<evidence type="ECO:0000256" key="2">
    <source>
        <dbReference type="ARBA" id="ARBA00022490"/>
    </source>
</evidence>
<dbReference type="EC" id="3.1.1.85" evidence="5"/>
<dbReference type="PANTHER" id="PTHR43194">
    <property type="entry name" value="HYDROLASE ALPHA/BETA FOLD FAMILY"/>
    <property type="match status" value="1"/>
</dbReference>
<comment type="similarity">
    <text evidence="5">Belongs to the AB hydrolase superfamily. Carboxylesterase BioH family.</text>
</comment>
<dbReference type="InterPro" id="IPR029058">
    <property type="entry name" value="AB_hydrolase_fold"/>
</dbReference>
<keyword evidence="2 5" id="KW-0963">Cytoplasm</keyword>
<comment type="pathway">
    <text evidence="5">Cofactor biosynthesis; biotin biosynthesis.</text>
</comment>
<keyword evidence="8" id="KW-1185">Reference proteome</keyword>
<keyword evidence="1 5" id="KW-0719">Serine esterase</keyword>
<feature type="binding site" evidence="5">
    <location>
        <begin position="145"/>
        <end position="149"/>
    </location>
    <ligand>
        <name>substrate</name>
    </ligand>
</feature>
<feature type="binding site" evidence="5">
    <location>
        <position position="237"/>
    </location>
    <ligand>
        <name>substrate</name>
    </ligand>
</feature>
<dbReference type="NCBIfam" id="TIGR01738">
    <property type="entry name" value="bioH"/>
    <property type="match status" value="1"/>
</dbReference>
<evidence type="ECO:0000313" key="8">
    <source>
        <dbReference type="Proteomes" id="UP001548189"/>
    </source>
</evidence>
<feature type="active site" evidence="5">
    <location>
        <position position="209"/>
    </location>
</feature>
<gene>
    <name evidence="5 7" type="primary">bioH</name>
    <name evidence="7" type="ORF">ABVT43_17345</name>
</gene>
<proteinExistence type="inferred from homology"/>
<dbReference type="Pfam" id="PF00561">
    <property type="entry name" value="Abhydrolase_1"/>
    <property type="match status" value="1"/>
</dbReference>
<dbReference type="RefSeq" id="WP_353897491.1">
    <property type="nucleotide sequence ID" value="NZ_JBEVCJ010000030.1"/>
</dbReference>
<dbReference type="PRINTS" id="PR00111">
    <property type="entry name" value="ABHYDROLASE"/>
</dbReference>
<organism evidence="7 8">
    <name type="scientific">Aliikangiella maris</name>
    <dbReference type="NCBI Taxonomy" id="3162458"/>
    <lineage>
        <taxon>Bacteria</taxon>
        <taxon>Pseudomonadati</taxon>
        <taxon>Pseudomonadota</taxon>
        <taxon>Gammaproteobacteria</taxon>
        <taxon>Oceanospirillales</taxon>
        <taxon>Pleioneaceae</taxon>
        <taxon>Aliikangiella</taxon>
    </lineage>
</organism>
<feature type="active site" description="Nucleophile" evidence="5">
    <location>
        <position position="83"/>
    </location>
</feature>